<keyword evidence="12" id="KW-1185">Reference proteome</keyword>
<dbReference type="InterPro" id="IPR001208">
    <property type="entry name" value="MCM_dom"/>
</dbReference>
<feature type="domain" description="MCM C-terminal AAA(+) ATPase" evidence="10">
    <location>
        <begin position="264"/>
        <end position="472"/>
    </location>
</feature>
<dbReference type="GO" id="GO:0031261">
    <property type="term" value="C:DNA replication preinitiation complex"/>
    <property type="evidence" value="ECO:0007669"/>
    <property type="project" value="UniProtKB-ARBA"/>
</dbReference>
<evidence type="ECO:0000259" key="10">
    <source>
        <dbReference type="PROSITE" id="PS50051"/>
    </source>
</evidence>
<dbReference type="GO" id="GO:0005656">
    <property type="term" value="C:nuclear pre-replicative complex"/>
    <property type="evidence" value="ECO:0007669"/>
    <property type="project" value="UniProtKB-ARBA"/>
</dbReference>
<keyword evidence="6" id="KW-0539">Nucleus</keyword>
<evidence type="ECO:0000256" key="3">
    <source>
        <dbReference type="ARBA" id="ARBA00022741"/>
    </source>
</evidence>
<organism evidence="11 12">
    <name type="scientific">Actinomortierella ambigua</name>
    <dbReference type="NCBI Taxonomy" id="1343610"/>
    <lineage>
        <taxon>Eukaryota</taxon>
        <taxon>Fungi</taxon>
        <taxon>Fungi incertae sedis</taxon>
        <taxon>Mucoromycota</taxon>
        <taxon>Mortierellomycotina</taxon>
        <taxon>Mortierellomycetes</taxon>
        <taxon>Mortierellales</taxon>
        <taxon>Mortierellaceae</taxon>
        <taxon>Actinomortierella</taxon>
    </lineage>
</organism>
<dbReference type="InterPro" id="IPR033762">
    <property type="entry name" value="MCM_OB"/>
</dbReference>
<dbReference type="EMBL" id="JAAAJB010000483">
    <property type="protein sequence ID" value="KAG0255022.1"/>
    <property type="molecule type" value="Genomic_DNA"/>
</dbReference>
<keyword evidence="3 8" id="KW-0547">Nucleotide-binding</keyword>
<proteinExistence type="inferred from homology"/>
<dbReference type="InterPro" id="IPR012340">
    <property type="entry name" value="NA-bd_OB-fold"/>
</dbReference>
<dbReference type="GO" id="GO:0006310">
    <property type="term" value="P:DNA recombination"/>
    <property type="evidence" value="ECO:0007669"/>
    <property type="project" value="UniProtKB-ARBA"/>
</dbReference>
<dbReference type="OrthoDB" id="7462577at2759"/>
<dbReference type="InterPro" id="IPR056875">
    <property type="entry name" value="MCM8/REC_WHD"/>
</dbReference>
<dbReference type="Pfam" id="PF25051">
    <property type="entry name" value="WHD_MCM8"/>
    <property type="match status" value="1"/>
</dbReference>
<dbReference type="PROSITE" id="PS50051">
    <property type="entry name" value="MCM_2"/>
    <property type="match status" value="1"/>
</dbReference>
<dbReference type="SMART" id="SM00350">
    <property type="entry name" value="MCM"/>
    <property type="match status" value="1"/>
</dbReference>
<dbReference type="SUPFAM" id="SSF50249">
    <property type="entry name" value="Nucleic acid-binding proteins"/>
    <property type="match status" value="1"/>
</dbReference>
<dbReference type="GO" id="GO:0005524">
    <property type="term" value="F:ATP binding"/>
    <property type="evidence" value="ECO:0007669"/>
    <property type="project" value="UniProtKB-KW"/>
</dbReference>
<feature type="compositionally biased region" description="Acidic residues" evidence="9">
    <location>
        <begin position="223"/>
        <end position="233"/>
    </location>
</feature>
<dbReference type="Pfam" id="PF00493">
    <property type="entry name" value="MCM"/>
    <property type="match status" value="1"/>
</dbReference>
<dbReference type="GO" id="GO:0003697">
    <property type="term" value="F:single-stranded DNA binding"/>
    <property type="evidence" value="ECO:0007669"/>
    <property type="project" value="TreeGrafter"/>
</dbReference>
<accession>A0A9P6U0E6</accession>
<comment type="subcellular location">
    <subcellularLocation>
        <location evidence="1">Nucleus</location>
    </subcellularLocation>
</comment>
<dbReference type="AlphaFoldDB" id="A0A9P6U0E6"/>
<dbReference type="InterPro" id="IPR041562">
    <property type="entry name" value="MCM_lid"/>
</dbReference>
<dbReference type="Pfam" id="PF17207">
    <property type="entry name" value="MCM_OB"/>
    <property type="match status" value="1"/>
</dbReference>
<feature type="compositionally biased region" description="Polar residues" evidence="9">
    <location>
        <begin position="492"/>
        <end position="501"/>
    </location>
</feature>
<dbReference type="SMART" id="SM00382">
    <property type="entry name" value="AAA"/>
    <property type="match status" value="1"/>
</dbReference>
<protein>
    <recommendedName>
        <fullName evidence="7">Minichromosome maintenance 8</fullName>
    </recommendedName>
</protein>
<dbReference type="PANTHER" id="PTHR11630">
    <property type="entry name" value="DNA REPLICATION LICENSING FACTOR MCM FAMILY MEMBER"/>
    <property type="match status" value="1"/>
</dbReference>
<evidence type="ECO:0000256" key="9">
    <source>
        <dbReference type="SAM" id="MobiDB-lite"/>
    </source>
</evidence>
<name>A0A9P6U0E6_9FUNG</name>
<evidence type="ECO:0000256" key="6">
    <source>
        <dbReference type="ARBA" id="ARBA00023242"/>
    </source>
</evidence>
<dbReference type="CDD" id="cd22247">
    <property type="entry name" value="MCM8_WHD"/>
    <property type="match status" value="1"/>
</dbReference>
<evidence type="ECO:0000256" key="7">
    <source>
        <dbReference type="ARBA" id="ARBA00042306"/>
    </source>
</evidence>
<dbReference type="InterPro" id="IPR027417">
    <property type="entry name" value="P-loop_NTPase"/>
</dbReference>
<dbReference type="GO" id="GO:0017116">
    <property type="term" value="F:single-stranded DNA helicase activity"/>
    <property type="evidence" value="ECO:0007669"/>
    <property type="project" value="TreeGrafter"/>
</dbReference>
<gene>
    <name evidence="11" type="primary">MCM8</name>
    <name evidence="11" type="ORF">DFQ27_006500</name>
</gene>
<feature type="region of interest" description="Disordered" evidence="9">
    <location>
        <begin position="481"/>
        <end position="522"/>
    </location>
</feature>
<dbReference type="InterPro" id="IPR003593">
    <property type="entry name" value="AAA+_ATPase"/>
</dbReference>
<keyword evidence="4 8" id="KW-0067">ATP-binding</keyword>
<evidence type="ECO:0000256" key="4">
    <source>
        <dbReference type="ARBA" id="ARBA00022840"/>
    </source>
</evidence>
<comment type="similarity">
    <text evidence="2 8">Belongs to the MCM family.</text>
</comment>
<comment type="caution">
    <text evidence="11">The sequence shown here is derived from an EMBL/GenBank/DDBJ whole genome shotgun (WGS) entry which is preliminary data.</text>
</comment>
<evidence type="ECO:0000256" key="1">
    <source>
        <dbReference type="ARBA" id="ARBA00004123"/>
    </source>
</evidence>
<dbReference type="Gene3D" id="3.40.50.300">
    <property type="entry name" value="P-loop containing nucleotide triphosphate hydrolases"/>
    <property type="match status" value="1"/>
</dbReference>
<dbReference type="Proteomes" id="UP000807716">
    <property type="component" value="Unassembled WGS sequence"/>
</dbReference>
<dbReference type="GO" id="GO:0042555">
    <property type="term" value="C:MCM complex"/>
    <property type="evidence" value="ECO:0007669"/>
    <property type="project" value="UniProtKB-ARBA"/>
</dbReference>
<evidence type="ECO:0000256" key="2">
    <source>
        <dbReference type="ARBA" id="ARBA00008010"/>
    </source>
</evidence>
<evidence type="ECO:0000256" key="8">
    <source>
        <dbReference type="RuleBase" id="RU004070"/>
    </source>
</evidence>
<dbReference type="PANTHER" id="PTHR11630:SF47">
    <property type="entry name" value="DNA HELICASE MCM8"/>
    <property type="match status" value="1"/>
</dbReference>
<dbReference type="Pfam" id="PF17855">
    <property type="entry name" value="MCM_lid"/>
    <property type="match status" value="1"/>
</dbReference>
<feature type="region of interest" description="Disordered" evidence="9">
    <location>
        <begin position="219"/>
        <end position="243"/>
    </location>
</feature>
<evidence type="ECO:0000313" key="12">
    <source>
        <dbReference type="Proteomes" id="UP000807716"/>
    </source>
</evidence>
<dbReference type="InterPro" id="IPR031327">
    <property type="entry name" value="MCM"/>
</dbReference>
<evidence type="ECO:0000256" key="5">
    <source>
        <dbReference type="ARBA" id="ARBA00023125"/>
    </source>
</evidence>
<dbReference type="GO" id="GO:0006279">
    <property type="term" value="P:premeiotic DNA replication"/>
    <property type="evidence" value="ECO:0007669"/>
    <property type="project" value="UniProtKB-ARBA"/>
</dbReference>
<dbReference type="PRINTS" id="PR01657">
    <property type="entry name" value="MCMFAMILY"/>
</dbReference>
<evidence type="ECO:0000313" key="11">
    <source>
        <dbReference type="EMBL" id="KAG0255022.1"/>
    </source>
</evidence>
<dbReference type="Gene3D" id="2.40.50.140">
    <property type="entry name" value="Nucleic acid-binding proteins"/>
    <property type="match status" value="1"/>
</dbReference>
<dbReference type="GO" id="GO:0043596">
    <property type="term" value="C:nuclear replication fork"/>
    <property type="evidence" value="ECO:0007669"/>
    <property type="project" value="UniProtKB-ARBA"/>
</dbReference>
<keyword evidence="5 8" id="KW-0238">DNA-binding</keyword>
<dbReference type="SUPFAM" id="SSF52540">
    <property type="entry name" value="P-loop containing nucleoside triphosphate hydrolases"/>
    <property type="match status" value="1"/>
</dbReference>
<sequence>MAFSDYFDSVFPQTMKSVRIIKSRGALVVNVRSLLSHCAIEGLQNLLVDQPEAIMGCVALAALQVVEGQRAEDAKANSKKLTIRFSGFDRITHGKDLKANLIGKLVCVRGTVVRASGVKPFARGVGYETETVDWQSIRIQQKLPDDKLDAGRVPRTIECEVTKELVDKVVPGDVIEVTGIVKAIQSDDSKSRTKTGNTMFLLYIDVSYINKAAISQDERDYVDSDEGDDSDDDNHDRQGGGKESIQLTRKDLYAIEDIHTEPQLFKLIVNSFCPTIYGHELVKAGILFALFGGRRRQENATSSRTTIRSDPHVLIVGDPGLGKSQMLSAAVKVAPRGVYVCGSSGISTSGLTVTLVRGSGADFALEAGALALGDQGCCCIDEFDKMSTDHNALLEAMEQQTISIAKAGILCSLRARTSVIAAANPIGGHYDMGKTVSENLKMNGALLSRFDLIFILMDKPDCEMDQFLSKHVMALHAGQRGGARGSERAESVFSQRSNDWRGSSVEDCNDDDEQVKDEPGRPLSERLRMTNQDNLELIPLPLLRKYIAYTRKYVHPRLSSEAAAVLQDFYMALRTRHRSPDGTPVTTRQLESLIRLAEAKARMECREHVTRRDALDVIEVMTYSLYDAHGLDDIRGGIDPAQSTSPVSGSRGKSASIKRFVAELQRVAMANASSIFSYQQLYEIFQAMRSGPGGLPGIRDDFSSFVETLNNHNFLLKKGPRAYQLTTFM</sequence>
<reference evidence="11" key="1">
    <citation type="journal article" date="2020" name="Fungal Divers.">
        <title>Resolving the Mortierellaceae phylogeny through synthesis of multi-gene phylogenetics and phylogenomics.</title>
        <authorList>
            <person name="Vandepol N."/>
            <person name="Liber J."/>
            <person name="Desiro A."/>
            <person name="Na H."/>
            <person name="Kennedy M."/>
            <person name="Barry K."/>
            <person name="Grigoriev I.V."/>
            <person name="Miller A.N."/>
            <person name="O'Donnell K."/>
            <person name="Stajich J.E."/>
            <person name="Bonito G."/>
        </authorList>
    </citation>
    <scope>NUCLEOTIDE SEQUENCE</scope>
    <source>
        <strain evidence="11">BC1065</strain>
    </source>
</reference>